<accession>A0A6P6X4W0</accession>
<gene>
    <name evidence="14" type="primary">LOC113739473</name>
</gene>
<keyword evidence="7 12" id="KW-0560">Oxidoreductase</keyword>
<evidence type="ECO:0000256" key="12">
    <source>
        <dbReference type="RuleBase" id="RU000461"/>
    </source>
</evidence>
<dbReference type="PRINTS" id="PR00463">
    <property type="entry name" value="EP450I"/>
</dbReference>
<dbReference type="GO" id="GO:0005506">
    <property type="term" value="F:iron ion binding"/>
    <property type="evidence" value="ECO:0007669"/>
    <property type="project" value="InterPro"/>
</dbReference>
<reference evidence="14" key="2">
    <citation type="submission" date="2025-08" db="UniProtKB">
        <authorList>
            <consortium name="RefSeq"/>
        </authorList>
    </citation>
    <scope>IDENTIFICATION</scope>
    <source>
        <tissue evidence="14">Leaves</tissue>
    </source>
</reference>
<dbReference type="GO" id="GO:0016705">
    <property type="term" value="F:oxidoreductase activity, acting on paired donors, with incorporation or reduction of molecular oxygen"/>
    <property type="evidence" value="ECO:0007669"/>
    <property type="project" value="InterPro"/>
</dbReference>
<dbReference type="Gene3D" id="1.10.630.10">
    <property type="entry name" value="Cytochrome P450"/>
    <property type="match status" value="1"/>
</dbReference>
<dbReference type="GO" id="GO:0004497">
    <property type="term" value="F:monooxygenase activity"/>
    <property type="evidence" value="ECO:0007669"/>
    <property type="project" value="UniProtKB-KW"/>
</dbReference>
<evidence type="ECO:0000256" key="1">
    <source>
        <dbReference type="ARBA" id="ARBA00001971"/>
    </source>
</evidence>
<feature type="binding site" description="axial binding residue" evidence="11">
    <location>
        <position position="471"/>
    </location>
    <ligand>
        <name>heme</name>
        <dbReference type="ChEBI" id="CHEBI:30413"/>
    </ligand>
    <ligandPart>
        <name>Fe</name>
        <dbReference type="ChEBI" id="CHEBI:18248"/>
    </ligandPart>
</feature>
<dbReference type="Proteomes" id="UP001652660">
    <property type="component" value="Chromosome 4e"/>
</dbReference>
<dbReference type="PANTHER" id="PTHR47947">
    <property type="entry name" value="CYTOCHROME P450 82C3-RELATED"/>
    <property type="match status" value="1"/>
</dbReference>
<evidence type="ECO:0000256" key="7">
    <source>
        <dbReference type="ARBA" id="ARBA00023002"/>
    </source>
</evidence>
<dbReference type="InterPro" id="IPR017972">
    <property type="entry name" value="Cyt_P450_CS"/>
</dbReference>
<keyword evidence="5 11" id="KW-0479">Metal-binding</keyword>
<evidence type="ECO:0000256" key="4">
    <source>
        <dbReference type="ARBA" id="ARBA00022692"/>
    </source>
</evidence>
<dbReference type="FunFam" id="1.10.630.10:FF:000026">
    <property type="entry name" value="Cytochrome P450 82C4"/>
    <property type="match status" value="1"/>
</dbReference>
<dbReference type="RefSeq" id="XP_027122494.1">
    <property type="nucleotide sequence ID" value="XM_027266693.2"/>
</dbReference>
<evidence type="ECO:0000256" key="9">
    <source>
        <dbReference type="ARBA" id="ARBA00023033"/>
    </source>
</evidence>
<keyword evidence="4" id="KW-0812">Transmembrane</keyword>
<evidence type="ECO:0000256" key="6">
    <source>
        <dbReference type="ARBA" id="ARBA00022989"/>
    </source>
</evidence>
<dbReference type="GeneID" id="113739473"/>
<sequence length="533" mass="60363">MEFIPYLVTIVAVLAFFQLQRKWKSRNQIPKSKLPYPPEAAGGLPIIGHLLSFNTKSSVARNLAAMAEKYGPIFALRIGMTPALVVSNWESVKDCFTISDKALSSRPESVFAETLCFGNASMGFAPYGPYWREMRKIVFLDLLSTRGLEKVRHVRVSEVDNTMKELFSIFSKANNVGGKSSTASPVKVELRKLFENFSMNLIVKKVSGMRYNETEVGTNKDAQVRKVFKAFVHYAGQFFVSDLIPIPFLKWLDIGGHIKSMKGFAKELDAVVQDLWDEHTQRRMKSETIDEKDFMDVLLSKIQSESVFGYSRETAIKATVMTMLVAGFDSTSTHLTWLMSLLLNHPHVMKKAQEEIDRHVGKDRWVEESDIKSLAYIQAISKETFRLYPPPISVPRQAIEDCTVGGYLIPKNTLLVVNVWKLHRDPRVWSEPDKFLPERFLNSCNGPRKMHDDGYSLDYAFTPFGSGRRSCPGMLMATQVIYLIVARLLQGFEFTTPSNLPVDMTEGLGTHLSKTTPLEVLIKPRLPNHALYE</sequence>
<dbReference type="InterPro" id="IPR001128">
    <property type="entry name" value="Cyt_P450"/>
</dbReference>
<dbReference type="InterPro" id="IPR002401">
    <property type="entry name" value="Cyt_P450_E_grp-I"/>
</dbReference>
<dbReference type="GO" id="GO:0016020">
    <property type="term" value="C:membrane"/>
    <property type="evidence" value="ECO:0007669"/>
    <property type="project" value="UniProtKB-SubCell"/>
</dbReference>
<evidence type="ECO:0000256" key="3">
    <source>
        <dbReference type="ARBA" id="ARBA00022617"/>
    </source>
</evidence>
<evidence type="ECO:0000256" key="10">
    <source>
        <dbReference type="ARBA" id="ARBA00023136"/>
    </source>
</evidence>
<evidence type="ECO:0000256" key="11">
    <source>
        <dbReference type="PIRSR" id="PIRSR602401-1"/>
    </source>
</evidence>
<keyword evidence="3 11" id="KW-0349">Heme</keyword>
<dbReference type="OrthoDB" id="548633at2759"/>
<dbReference type="Pfam" id="PF00067">
    <property type="entry name" value="p450"/>
    <property type="match status" value="1"/>
</dbReference>
<keyword evidence="8 11" id="KW-0408">Iron</keyword>
<keyword evidence="6" id="KW-1133">Transmembrane helix</keyword>
<comment type="subcellular location">
    <subcellularLocation>
        <location evidence="2">Membrane</location>
        <topology evidence="2">Single-pass membrane protein</topology>
    </subcellularLocation>
</comment>
<dbReference type="SUPFAM" id="SSF48264">
    <property type="entry name" value="Cytochrome P450"/>
    <property type="match status" value="1"/>
</dbReference>
<evidence type="ECO:0000313" key="13">
    <source>
        <dbReference type="Proteomes" id="UP001652660"/>
    </source>
</evidence>
<dbReference type="PANTHER" id="PTHR47947:SF1">
    <property type="entry name" value="CYTOCHROME P450 82E3"/>
    <property type="match status" value="1"/>
</dbReference>
<evidence type="ECO:0000256" key="8">
    <source>
        <dbReference type="ARBA" id="ARBA00023004"/>
    </source>
</evidence>
<comment type="similarity">
    <text evidence="12">Belongs to the cytochrome P450 family.</text>
</comment>
<keyword evidence="9 12" id="KW-0503">Monooxygenase</keyword>
<evidence type="ECO:0000313" key="14">
    <source>
        <dbReference type="RefSeq" id="XP_027122494.1"/>
    </source>
</evidence>
<comment type="cofactor">
    <cofactor evidence="1 11">
        <name>heme</name>
        <dbReference type="ChEBI" id="CHEBI:30413"/>
    </cofactor>
</comment>
<dbReference type="PROSITE" id="PS00086">
    <property type="entry name" value="CYTOCHROME_P450"/>
    <property type="match status" value="1"/>
</dbReference>
<evidence type="ECO:0000256" key="2">
    <source>
        <dbReference type="ARBA" id="ARBA00004167"/>
    </source>
</evidence>
<dbReference type="PRINTS" id="PR00385">
    <property type="entry name" value="P450"/>
</dbReference>
<dbReference type="AlphaFoldDB" id="A0A6P6X4W0"/>
<reference evidence="13" key="1">
    <citation type="journal article" date="2025" name="Foods">
        <title>Unveiling the Microbial Signatures of Arabica Coffee Cherries: Insights into Ripeness Specific Diversity, Functional Traits, and Implications for Quality and Safety.</title>
        <authorList>
            <consortium name="RefSeq"/>
            <person name="Tenea G.N."/>
            <person name="Cifuentes V."/>
            <person name="Reyes P."/>
            <person name="Cevallos-Vallejos M."/>
        </authorList>
    </citation>
    <scope>NUCLEOTIDE SEQUENCE [LARGE SCALE GENOMIC DNA]</scope>
</reference>
<keyword evidence="10" id="KW-0472">Membrane</keyword>
<dbReference type="InterPro" id="IPR036396">
    <property type="entry name" value="Cyt_P450_sf"/>
</dbReference>
<protein>
    <submittedName>
        <fullName evidence="14">Cytochrome P450 CYP82D47</fullName>
    </submittedName>
</protein>
<evidence type="ECO:0000256" key="5">
    <source>
        <dbReference type="ARBA" id="ARBA00022723"/>
    </source>
</evidence>
<keyword evidence="13" id="KW-1185">Reference proteome</keyword>
<name>A0A6P6X4W0_COFAR</name>
<dbReference type="GO" id="GO:0020037">
    <property type="term" value="F:heme binding"/>
    <property type="evidence" value="ECO:0007669"/>
    <property type="project" value="InterPro"/>
</dbReference>
<proteinExistence type="inferred from homology"/>
<dbReference type="InterPro" id="IPR050651">
    <property type="entry name" value="Plant_Cytochrome_P450_Monoox"/>
</dbReference>
<organism evidence="13 14">
    <name type="scientific">Coffea arabica</name>
    <name type="common">Arabian coffee</name>
    <dbReference type="NCBI Taxonomy" id="13443"/>
    <lineage>
        <taxon>Eukaryota</taxon>
        <taxon>Viridiplantae</taxon>
        <taxon>Streptophyta</taxon>
        <taxon>Embryophyta</taxon>
        <taxon>Tracheophyta</taxon>
        <taxon>Spermatophyta</taxon>
        <taxon>Magnoliopsida</taxon>
        <taxon>eudicotyledons</taxon>
        <taxon>Gunneridae</taxon>
        <taxon>Pentapetalae</taxon>
        <taxon>asterids</taxon>
        <taxon>lamiids</taxon>
        <taxon>Gentianales</taxon>
        <taxon>Rubiaceae</taxon>
        <taxon>Ixoroideae</taxon>
        <taxon>Gardenieae complex</taxon>
        <taxon>Bertiereae - Coffeeae clade</taxon>
        <taxon>Coffeeae</taxon>
        <taxon>Coffea</taxon>
    </lineage>
</organism>